<dbReference type="InterPro" id="IPR011063">
    <property type="entry name" value="TilS/TtcA_N"/>
</dbReference>
<dbReference type="InterPro" id="IPR012094">
    <property type="entry name" value="tRNA_Ile_lys_synt"/>
</dbReference>
<comment type="similarity">
    <text evidence="6">Belongs to the tRNA(Ile)-lysidine synthase family.</text>
</comment>
<dbReference type="EMBL" id="CP005587">
    <property type="protein sequence ID" value="AGK58807.1"/>
    <property type="molecule type" value="Genomic_DNA"/>
</dbReference>
<keyword evidence="4 6" id="KW-0067">ATP-binding</keyword>
<sequence length="444" mass="48044">MPRDAQVPVAPIEADAAFEQLAKFDHVVLAVSGGPDSMALLVLAAEWRQRRNGALPSLSAATVDHRLRPEASREAGFVARESLRLGLPHATLPWTDEKPLSGIPDAARQARYRLLEAHARSLAASTVAVVTAHHLDDQAETFAMRLARGAGVTGLSAMPAERALLEGSTVRLLRPLLPFPKSRLIATLEARGVPCVDDPTNKDSRYERARIRHALLPALVATGISAAALATSARRLGDAEAALHYAEERFTATLALSFGNEVFAAFDREAFREGPTLLRQRLLARLIARYGGASERPELSEIEDLAARLQAEEKSTATLGGAMVSSGSRFIRVWREAGRLAQPDLLLVPGESRTWDRRFIVRRVPEAIGPVRVRPLGQENYLVIAGRLIPGRRPPARAVHALPSFWKDDDLVAVPSLAPFAVASEAPFLEAGCELKALALSAAY</sequence>
<dbReference type="NCBIfam" id="TIGR02432">
    <property type="entry name" value="lysidine_TilS_N"/>
    <property type="match status" value="1"/>
</dbReference>
<dbReference type="GO" id="GO:0005524">
    <property type="term" value="F:ATP binding"/>
    <property type="evidence" value="ECO:0007669"/>
    <property type="project" value="UniProtKB-UniRule"/>
</dbReference>
<comment type="function">
    <text evidence="6">Ligates lysine onto the cytidine present at position 34 of the AUA codon-specific tRNA(Ile) that contains the anticodon CAU, in an ATP-dependent manner. Cytidine is converted to lysidine, thus changing the amino acid specificity of the tRNA from methionine to isoleucine.</text>
</comment>
<proteinExistence type="inferred from homology"/>
<dbReference type="Pfam" id="PF01171">
    <property type="entry name" value="ATP_bind_3"/>
    <property type="match status" value="1"/>
</dbReference>
<dbReference type="InterPro" id="IPR014729">
    <property type="entry name" value="Rossmann-like_a/b/a_fold"/>
</dbReference>
<evidence type="ECO:0000256" key="5">
    <source>
        <dbReference type="ARBA" id="ARBA00048539"/>
    </source>
</evidence>
<dbReference type="GO" id="GO:0006400">
    <property type="term" value="P:tRNA modification"/>
    <property type="evidence" value="ECO:0007669"/>
    <property type="project" value="UniProtKB-UniRule"/>
</dbReference>
<keyword evidence="6" id="KW-0963">Cytoplasm</keyword>
<feature type="binding site" evidence="6">
    <location>
        <begin position="32"/>
        <end position="37"/>
    </location>
    <ligand>
        <name>ATP</name>
        <dbReference type="ChEBI" id="CHEBI:30616"/>
    </ligand>
</feature>
<dbReference type="eggNOG" id="COG0037">
    <property type="taxonomic scope" value="Bacteria"/>
</dbReference>
<dbReference type="GO" id="GO:0032267">
    <property type="term" value="F:tRNA(Ile)-lysidine synthase activity"/>
    <property type="evidence" value="ECO:0007669"/>
    <property type="project" value="UniProtKB-EC"/>
</dbReference>
<reference evidence="8 9" key="1">
    <citation type="journal article" date="2013" name="Genome Announc.">
        <title>Genome sequences for three denitrifying bacterial strains isolated from a uranium- and nitrate-contaminated subsurface environment.</title>
        <authorList>
            <person name="Venkatramanan R."/>
            <person name="Prakash O."/>
            <person name="Woyke T."/>
            <person name="Chain P."/>
            <person name="Goodwin L.A."/>
            <person name="Watson D."/>
            <person name="Brooks S."/>
            <person name="Kostka J.E."/>
            <person name="Green S.J."/>
        </authorList>
    </citation>
    <scope>NUCLEOTIDE SEQUENCE [LARGE SCALE GENOMIC DNA]</scope>
    <source>
        <strain evidence="8 9">1NES1</strain>
    </source>
</reference>
<dbReference type="Proteomes" id="UP000005952">
    <property type="component" value="Chromosome"/>
</dbReference>
<evidence type="ECO:0000313" key="8">
    <source>
        <dbReference type="EMBL" id="AGK58807.1"/>
    </source>
</evidence>
<dbReference type="EC" id="6.3.4.19" evidence="6"/>
<evidence type="ECO:0000256" key="2">
    <source>
        <dbReference type="ARBA" id="ARBA00022694"/>
    </source>
</evidence>
<dbReference type="GO" id="GO:0005737">
    <property type="term" value="C:cytoplasm"/>
    <property type="evidence" value="ECO:0007669"/>
    <property type="project" value="UniProtKB-SubCell"/>
</dbReference>
<evidence type="ECO:0000313" key="9">
    <source>
        <dbReference type="Proteomes" id="UP000005952"/>
    </source>
</evidence>
<keyword evidence="3 6" id="KW-0547">Nucleotide-binding</keyword>
<evidence type="ECO:0000259" key="7">
    <source>
        <dbReference type="Pfam" id="PF01171"/>
    </source>
</evidence>
<dbReference type="RefSeq" id="WP_015598826.1">
    <property type="nucleotide sequence ID" value="NC_021172.1"/>
</dbReference>
<dbReference type="AlphaFoldDB" id="N0B948"/>
<dbReference type="SUPFAM" id="SSF52402">
    <property type="entry name" value="Adenine nucleotide alpha hydrolases-like"/>
    <property type="match status" value="1"/>
</dbReference>
<dbReference type="InterPro" id="IPR012795">
    <property type="entry name" value="tRNA_Ile_lys_synt_N"/>
</dbReference>
<organism evidence="8 9">
    <name type="scientific">Hyphomicrobium denitrificans 1NES1</name>
    <dbReference type="NCBI Taxonomy" id="670307"/>
    <lineage>
        <taxon>Bacteria</taxon>
        <taxon>Pseudomonadati</taxon>
        <taxon>Pseudomonadota</taxon>
        <taxon>Alphaproteobacteria</taxon>
        <taxon>Hyphomicrobiales</taxon>
        <taxon>Hyphomicrobiaceae</taxon>
        <taxon>Hyphomicrobium</taxon>
    </lineage>
</organism>
<comment type="domain">
    <text evidence="6">The N-terminal region contains the highly conserved SGGXDS motif, predicted to be a P-loop motif involved in ATP binding.</text>
</comment>
<dbReference type="KEGG" id="hdt:HYPDE_35678"/>
<comment type="catalytic activity">
    <reaction evidence="5 6">
        <text>cytidine(34) in tRNA(Ile2) + L-lysine + ATP = lysidine(34) in tRNA(Ile2) + AMP + diphosphate + H(+)</text>
        <dbReference type="Rhea" id="RHEA:43744"/>
        <dbReference type="Rhea" id="RHEA-COMP:10625"/>
        <dbReference type="Rhea" id="RHEA-COMP:10670"/>
        <dbReference type="ChEBI" id="CHEBI:15378"/>
        <dbReference type="ChEBI" id="CHEBI:30616"/>
        <dbReference type="ChEBI" id="CHEBI:32551"/>
        <dbReference type="ChEBI" id="CHEBI:33019"/>
        <dbReference type="ChEBI" id="CHEBI:82748"/>
        <dbReference type="ChEBI" id="CHEBI:83665"/>
        <dbReference type="ChEBI" id="CHEBI:456215"/>
        <dbReference type="EC" id="6.3.4.19"/>
    </reaction>
</comment>
<dbReference type="HAMAP" id="MF_01161">
    <property type="entry name" value="tRNA_Ile_lys_synt"/>
    <property type="match status" value="1"/>
</dbReference>
<evidence type="ECO:0000256" key="6">
    <source>
        <dbReference type="HAMAP-Rule" id="MF_01161"/>
    </source>
</evidence>
<dbReference type="STRING" id="670307.HYPDE_35678"/>
<keyword evidence="1 6" id="KW-0436">Ligase</keyword>
<protein>
    <recommendedName>
        <fullName evidence="6">tRNA(Ile)-lysidine synthase</fullName>
        <ecNumber evidence="6">6.3.4.19</ecNumber>
    </recommendedName>
    <alternativeName>
        <fullName evidence="6">tRNA(Ile)-2-lysyl-cytidine synthase</fullName>
    </alternativeName>
    <alternativeName>
        <fullName evidence="6">tRNA(Ile)-lysidine synthetase</fullName>
    </alternativeName>
</protein>
<dbReference type="PANTHER" id="PTHR43033:SF1">
    <property type="entry name" value="TRNA(ILE)-LYSIDINE SYNTHASE-RELATED"/>
    <property type="match status" value="1"/>
</dbReference>
<dbReference type="CDD" id="cd01992">
    <property type="entry name" value="TilS_N"/>
    <property type="match status" value="1"/>
</dbReference>
<dbReference type="Gene3D" id="3.40.50.620">
    <property type="entry name" value="HUPs"/>
    <property type="match status" value="1"/>
</dbReference>
<keyword evidence="9" id="KW-1185">Reference proteome</keyword>
<evidence type="ECO:0000256" key="1">
    <source>
        <dbReference type="ARBA" id="ARBA00022598"/>
    </source>
</evidence>
<dbReference type="OrthoDB" id="9807403at2"/>
<evidence type="ECO:0000256" key="4">
    <source>
        <dbReference type="ARBA" id="ARBA00022840"/>
    </source>
</evidence>
<dbReference type="PANTHER" id="PTHR43033">
    <property type="entry name" value="TRNA(ILE)-LYSIDINE SYNTHASE-RELATED"/>
    <property type="match status" value="1"/>
</dbReference>
<name>N0B948_9HYPH</name>
<comment type="subcellular location">
    <subcellularLocation>
        <location evidence="6">Cytoplasm</location>
    </subcellularLocation>
</comment>
<gene>
    <name evidence="6" type="primary">tilS</name>
    <name evidence="8" type="ORF">HYPDE_35678</name>
</gene>
<dbReference type="HOGENOM" id="CLU_018869_3_2_5"/>
<accession>N0B948</accession>
<keyword evidence="2 6" id="KW-0819">tRNA processing</keyword>
<evidence type="ECO:0000256" key="3">
    <source>
        <dbReference type="ARBA" id="ARBA00022741"/>
    </source>
</evidence>
<feature type="domain" description="tRNA(Ile)-lysidine/2-thiocytidine synthase N-terminal" evidence="7">
    <location>
        <begin position="27"/>
        <end position="213"/>
    </location>
</feature>